<dbReference type="GO" id="GO:0003677">
    <property type="term" value="F:DNA binding"/>
    <property type="evidence" value="ECO:0007669"/>
    <property type="project" value="UniProtKB-UniRule"/>
</dbReference>
<gene>
    <name evidence="6" type="primary">rfaH_1</name>
    <name evidence="4" type="synonym">rfaH</name>
    <name evidence="6" type="ORF">GMA8713_00113</name>
</gene>
<dbReference type="PANTHER" id="PTHR30265:SF7">
    <property type="entry name" value="TRANSCRIPTION ANTITERMINATION PROTEIN RFAH"/>
    <property type="match status" value="1"/>
</dbReference>
<evidence type="ECO:0000259" key="5">
    <source>
        <dbReference type="SMART" id="SM00738"/>
    </source>
</evidence>
<dbReference type="InterPro" id="IPR006645">
    <property type="entry name" value="NGN-like_dom"/>
</dbReference>
<reference evidence="7" key="1">
    <citation type="submission" date="2016-02" db="EMBL/GenBank/DDBJ databases">
        <authorList>
            <person name="Rodrigo-Torres Lidia"/>
            <person name="Arahal R.David."/>
        </authorList>
    </citation>
    <scope>NUCLEOTIDE SEQUENCE [LARGE SCALE GENOMIC DNA]</scope>
    <source>
        <strain evidence="7">CECT 8713</strain>
    </source>
</reference>
<dbReference type="EMBL" id="FIZY01000001">
    <property type="protein sequence ID" value="CZF77310.1"/>
    <property type="molecule type" value="Genomic_DNA"/>
</dbReference>
<dbReference type="InterPro" id="IPR010215">
    <property type="entry name" value="Transcription_antiterm_RfaH"/>
</dbReference>
<evidence type="ECO:0000256" key="2">
    <source>
        <dbReference type="ARBA" id="ARBA00023015"/>
    </source>
</evidence>
<keyword evidence="2 4" id="KW-0805">Transcription regulation</keyword>
<evidence type="ECO:0000313" key="7">
    <source>
        <dbReference type="Proteomes" id="UP000073601"/>
    </source>
</evidence>
<keyword evidence="7" id="KW-1185">Reference proteome</keyword>
<keyword evidence="4" id="KW-0238">DNA-binding</keyword>
<dbReference type="InterPro" id="IPR036735">
    <property type="entry name" value="NGN_dom_sf"/>
</dbReference>
<evidence type="ECO:0000256" key="4">
    <source>
        <dbReference type="HAMAP-Rule" id="MF_00951"/>
    </source>
</evidence>
<dbReference type="NCBIfam" id="NF006534">
    <property type="entry name" value="PRK09014.1"/>
    <property type="match status" value="1"/>
</dbReference>
<feature type="domain" description="NusG-like N-terminal" evidence="5">
    <location>
        <begin position="1"/>
        <end position="100"/>
    </location>
</feature>
<dbReference type="InterPro" id="IPR043425">
    <property type="entry name" value="NusG-like"/>
</dbReference>
<proteinExistence type="inferred from homology"/>
<organism evidence="6 7">
    <name type="scientific">Grimontia marina</name>
    <dbReference type="NCBI Taxonomy" id="646534"/>
    <lineage>
        <taxon>Bacteria</taxon>
        <taxon>Pseudomonadati</taxon>
        <taxon>Pseudomonadota</taxon>
        <taxon>Gammaproteobacteria</taxon>
        <taxon>Vibrionales</taxon>
        <taxon>Vibrionaceae</taxon>
        <taxon>Grimontia</taxon>
    </lineage>
</organism>
<dbReference type="CDD" id="cd09892">
    <property type="entry name" value="NGN_SP_RfaH"/>
    <property type="match status" value="1"/>
</dbReference>
<dbReference type="GO" id="GO:0006354">
    <property type="term" value="P:DNA-templated transcription elongation"/>
    <property type="evidence" value="ECO:0007669"/>
    <property type="project" value="InterPro"/>
</dbReference>
<dbReference type="Gene3D" id="3.30.70.940">
    <property type="entry name" value="NusG, N-terminal domain"/>
    <property type="match status" value="1"/>
</dbReference>
<name>A0A128ESY5_9GAMM</name>
<evidence type="ECO:0000313" key="6">
    <source>
        <dbReference type="EMBL" id="CZF77310.1"/>
    </source>
</evidence>
<comment type="similarity">
    <text evidence="4">Belongs to the RfaH family.</text>
</comment>
<dbReference type="PANTHER" id="PTHR30265">
    <property type="entry name" value="RHO-INTERACTING TRANSCRIPTION TERMINATION FACTOR NUSG"/>
    <property type="match status" value="1"/>
</dbReference>
<dbReference type="Pfam" id="PF02357">
    <property type="entry name" value="NusG"/>
    <property type="match status" value="1"/>
</dbReference>
<accession>A0A128ESY5</accession>
<dbReference type="HAMAP" id="MF_00951">
    <property type="entry name" value="RfaH"/>
    <property type="match status" value="1"/>
</dbReference>
<keyword evidence="1 4" id="KW-0889">Transcription antitermination</keyword>
<dbReference type="GO" id="GO:0005829">
    <property type="term" value="C:cytosol"/>
    <property type="evidence" value="ECO:0007669"/>
    <property type="project" value="TreeGrafter"/>
</dbReference>
<dbReference type="NCBIfam" id="TIGR01955">
    <property type="entry name" value="RfaH"/>
    <property type="match status" value="1"/>
</dbReference>
<dbReference type="SMART" id="SM00738">
    <property type="entry name" value="NGN"/>
    <property type="match status" value="1"/>
</dbReference>
<evidence type="ECO:0000256" key="1">
    <source>
        <dbReference type="ARBA" id="ARBA00022814"/>
    </source>
</evidence>
<sequence length="165" mass="18911">MNPWYLLYCKRSEQQRAEQHLKRQGVDCYYPQVTVEKIRRGKRSSELEPLFPNYVFASFDAEKISYTTVRSTRGVVDFVRQGAIPTIVPIELISDLMSHEDSDEQREALGDVFEPGDQLEVLAGQFLGAEAIYKEADGELRSILLINLISRQVEVSTENKALRKK</sequence>
<dbReference type="Proteomes" id="UP000073601">
    <property type="component" value="Unassembled WGS sequence"/>
</dbReference>
<dbReference type="RefSeq" id="WP_062704708.1">
    <property type="nucleotide sequence ID" value="NZ_CAWRCI010000001.1"/>
</dbReference>
<dbReference type="SUPFAM" id="SSF82679">
    <property type="entry name" value="N-utilization substance G protein NusG, N-terminal domain"/>
    <property type="match status" value="1"/>
</dbReference>
<dbReference type="GO" id="GO:0001073">
    <property type="term" value="F:transcription antitermination factor activity, DNA binding"/>
    <property type="evidence" value="ECO:0007669"/>
    <property type="project" value="UniProtKB-UniRule"/>
</dbReference>
<protein>
    <recommendedName>
        <fullName evidence="4">Transcription antitermination protein RfaH</fullName>
    </recommendedName>
</protein>
<dbReference type="AlphaFoldDB" id="A0A128ESY5"/>
<comment type="subunit">
    <text evidence="4">Interacts with both the nontemplate DNA and the RNA polymerase (RNAP).</text>
</comment>
<keyword evidence="3 4" id="KW-0804">Transcription</keyword>
<dbReference type="OrthoDB" id="9790639at2"/>
<comment type="function">
    <text evidence="4">Enhances distal genes transcription elongation in a specialized subset of operons that encode extracytoplasmic components.</text>
</comment>
<evidence type="ECO:0000256" key="3">
    <source>
        <dbReference type="ARBA" id="ARBA00023163"/>
    </source>
</evidence>